<dbReference type="Gene3D" id="3.40.50.300">
    <property type="entry name" value="P-loop containing nucleotide triphosphate hydrolases"/>
    <property type="match status" value="1"/>
</dbReference>
<reference evidence="9" key="1">
    <citation type="submission" date="2022-01" db="EMBL/GenBank/DDBJ databases">
        <authorList>
            <person name="King R."/>
        </authorList>
    </citation>
    <scope>NUCLEOTIDE SEQUENCE</scope>
</reference>
<dbReference type="PROSITE" id="PS00113">
    <property type="entry name" value="ADENYLATE_KINASE"/>
    <property type="match status" value="1"/>
</dbReference>
<feature type="binding site" evidence="6">
    <location>
        <position position="192"/>
    </location>
    <ligand>
        <name>AMP</name>
        <dbReference type="ChEBI" id="CHEBI:456215"/>
    </ligand>
</feature>
<feature type="binding site" evidence="6">
    <location>
        <begin position="31"/>
        <end position="36"/>
    </location>
    <ligand>
        <name>ATP</name>
        <dbReference type="ChEBI" id="CHEBI:30616"/>
    </ligand>
</feature>
<dbReference type="FunFam" id="3.40.50.300:FF:000106">
    <property type="entry name" value="Adenylate kinase mitochondrial"/>
    <property type="match status" value="1"/>
</dbReference>
<keyword evidence="2 6" id="KW-0547">Nucleotide-binding</keyword>
<dbReference type="InterPro" id="IPR007862">
    <property type="entry name" value="Adenylate_kinase_lid-dom"/>
</dbReference>
<dbReference type="InterPro" id="IPR000850">
    <property type="entry name" value="Adenylat/UMP-CMP_kin"/>
</dbReference>
<evidence type="ECO:0000256" key="5">
    <source>
        <dbReference type="ARBA" id="ARBA00023128"/>
    </source>
</evidence>
<dbReference type="PRINTS" id="PR00094">
    <property type="entry name" value="ADENYLTKNASE"/>
</dbReference>
<protein>
    <recommendedName>
        <fullName evidence="6">Adenylate kinase</fullName>
        <ecNumber evidence="6">2.7.4.3</ecNumber>
    </recommendedName>
    <alternativeName>
        <fullName evidence="6">ATP-AMP transphosphorylase</fullName>
    </alternativeName>
    <alternativeName>
        <fullName evidence="6">ATP:AMP phosphotransferase</fullName>
    </alternativeName>
    <alternativeName>
        <fullName evidence="6">Adenylate kinase cytosolic and mitochondrial</fullName>
    </alternativeName>
    <alternativeName>
        <fullName evidence="6">Adenylate monophosphate kinase</fullName>
    </alternativeName>
</protein>
<feature type="binding site" evidence="6">
    <location>
        <position position="52"/>
    </location>
    <ligand>
        <name>AMP</name>
        <dbReference type="ChEBI" id="CHEBI:456215"/>
    </ligand>
</feature>
<organism evidence="9 10">
    <name type="scientific">Nezara viridula</name>
    <name type="common">Southern green stink bug</name>
    <name type="synonym">Cimex viridulus</name>
    <dbReference type="NCBI Taxonomy" id="85310"/>
    <lineage>
        <taxon>Eukaryota</taxon>
        <taxon>Metazoa</taxon>
        <taxon>Ecdysozoa</taxon>
        <taxon>Arthropoda</taxon>
        <taxon>Hexapoda</taxon>
        <taxon>Insecta</taxon>
        <taxon>Pterygota</taxon>
        <taxon>Neoptera</taxon>
        <taxon>Paraneoptera</taxon>
        <taxon>Hemiptera</taxon>
        <taxon>Heteroptera</taxon>
        <taxon>Panheteroptera</taxon>
        <taxon>Pentatomomorpha</taxon>
        <taxon>Pentatomoidea</taxon>
        <taxon>Pentatomidae</taxon>
        <taxon>Pentatominae</taxon>
        <taxon>Nezara</taxon>
    </lineage>
</organism>
<comment type="domain">
    <text evidence="6">Consists of three domains, a large central CORE domain and two small peripheral domains, NMPbind and LID, which undergo movements during catalysis. The LID domain closes over the site of phosphoryl transfer upon ATP binding. Assembling and dissambling the active center during each catalytic cycle provides an effective means to prevent ATP hydrolysis.</text>
</comment>
<feature type="binding site" evidence="6">
    <location>
        <position position="113"/>
    </location>
    <ligand>
        <name>AMP</name>
        <dbReference type="ChEBI" id="CHEBI:456215"/>
    </ligand>
</feature>
<feature type="binding site" evidence="6">
    <location>
        <begin position="78"/>
        <end position="80"/>
    </location>
    <ligand>
        <name>AMP</name>
        <dbReference type="ChEBI" id="CHEBI:456215"/>
    </ligand>
</feature>
<dbReference type="NCBIfam" id="NF011100">
    <property type="entry name" value="PRK14527.1"/>
    <property type="match status" value="1"/>
</dbReference>
<feature type="region of interest" description="LID" evidence="6">
    <location>
        <begin position="147"/>
        <end position="184"/>
    </location>
</feature>
<accession>A0A9P0MT04</accession>
<dbReference type="EC" id="2.7.4.3" evidence="6"/>
<feature type="domain" description="Adenylate kinase active site lid" evidence="8">
    <location>
        <begin position="148"/>
        <end position="183"/>
    </location>
</feature>
<keyword evidence="1 6" id="KW-0808">Transferase</keyword>
<dbReference type="GO" id="GO:0005524">
    <property type="term" value="F:ATP binding"/>
    <property type="evidence" value="ECO:0007669"/>
    <property type="project" value="UniProtKB-KW"/>
</dbReference>
<gene>
    <name evidence="6" type="primary">Ak2</name>
    <name evidence="9" type="ORF">NEZAVI_LOCUS14099</name>
</gene>
<dbReference type="GO" id="GO:0006172">
    <property type="term" value="P:ADP biosynthetic process"/>
    <property type="evidence" value="ECO:0007669"/>
    <property type="project" value="UniProtKB-UniRule"/>
</dbReference>
<dbReference type="InterPro" id="IPR028587">
    <property type="entry name" value="AK2"/>
</dbReference>
<dbReference type="GO" id="GO:0005829">
    <property type="term" value="C:cytosol"/>
    <property type="evidence" value="ECO:0007669"/>
    <property type="project" value="UniProtKB-SubCell"/>
</dbReference>
<dbReference type="AlphaFoldDB" id="A0A9P0MT04"/>
<feature type="binding site" evidence="6">
    <location>
        <position position="148"/>
    </location>
    <ligand>
        <name>ATP</name>
        <dbReference type="ChEBI" id="CHEBI:30616"/>
    </ligand>
</feature>
<keyword evidence="10" id="KW-1185">Reference proteome</keyword>
<dbReference type="InterPro" id="IPR033690">
    <property type="entry name" value="Adenylat_kinase_CS"/>
</dbReference>
<dbReference type="GO" id="GO:0046034">
    <property type="term" value="P:ATP metabolic process"/>
    <property type="evidence" value="ECO:0007669"/>
    <property type="project" value="UniProtKB-UniRule"/>
</dbReference>
<evidence type="ECO:0000256" key="6">
    <source>
        <dbReference type="HAMAP-Rule" id="MF_03168"/>
    </source>
</evidence>
<comment type="catalytic activity">
    <reaction evidence="6">
        <text>AMP + ATP = 2 ADP</text>
        <dbReference type="Rhea" id="RHEA:12973"/>
        <dbReference type="ChEBI" id="CHEBI:30616"/>
        <dbReference type="ChEBI" id="CHEBI:456215"/>
        <dbReference type="ChEBI" id="CHEBI:456216"/>
        <dbReference type="EC" id="2.7.4.3"/>
    </reaction>
</comment>
<dbReference type="HAMAP" id="MF_03168">
    <property type="entry name" value="Adenylate_kinase_AK2"/>
    <property type="match status" value="1"/>
</dbReference>
<evidence type="ECO:0000256" key="7">
    <source>
        <dbReference type="SAM" id="MobiDB-lite"/>
    </source>
</evidence>
<feature type="region of interest" description="Disordered" evidence="7">
    <location>
        <begin position="157"/>
        <end position="177"/>
    </location>
</feature>
<evidence type="ECO:0000313" key="9">
    <source>
        <dbReference type="EMBL" id="CAH1406073.1"/>
    </source>
</evidence>
<dbReference type="InterPro" id="IPR006259">
    <property type="entry name" value="Adenyl_kin_sub"/>
</dbReference>
<dbReference type="NCBIfam" id="NF001381">
    <property type="entry name" value="PRK00279.1-3"/>
    <property type="match status" value="1"/>
</dbReference>
<dbReference type="Pfam" id="PF05191">
    <property type="entry name" value="ADK_lid"/>
    <property type="match status" value="1"/>
</dbReference>
<evidence type="ECO:0000259" key="8">
    <source>
        <dbReference type="Pfam" id="PF05191"/>
    </source>
</evidence>
<dbReference type="InterPro" id="IPR027417">
    <property type="entry name" value="P-loop_NTPase"/>
</dbReference>
<evidence type="ECO:0000256" key="4">
    <source>
        <dbReference type="ARBA" id="ARBA00022840"/>
    </source>
</evidence>
<keyword evidence="5 6" id="KW-0496">Mitochondrion</keyword>
<dbReference type="GO" id="GO:0004017">
    <property type="term" value="F:AMP kinase activity"/>
    <property type="evidence" value="ECO:0007669"/>
    <property type="project" value="UniProtKB-UniRule"/>
</dbReference>
<feature type="binding site" evidence="6">
    <location>
        <begin position="106"/>
        <end position="109"/>
    </location>
    <ligand>
        <name>AMP</name>
        <dbReference type="ChEBI" id="CHEBI:456215"/>
    </ligand>
</feature>
<evidence type="ECO:0000256" key="3">
    <source>
        <dbReference type="ARBA" id="ARBA00022777"/>
    </source>
</evidence>
<sequence length="249" mass="27804">MAPNFKVHAAPPTQDDVLTSKIGAVLLGPPGSGKGTVAQKLKENFCYCHLSTGDMLRAEVSSGSELGNTIKHCIEQGKLVTDEVVVKLIDSQLDKPECSNGFLLDGFPRTVVQAEKLDELMERRKTSLNAVIEFSIDDCLLVRRIIGRLIHPPSGRSYHEEFMPPKEPMKDDVTGEPLVKRTDDNAETLKQRLSCYHELTQPLVDYYKKRGIHHKIDASLPAPRVYSLVESIFYKCMISERRQGARANA</sequence>
<dbReference type="Pfam" id="PF00406">
    <property type="entry name" value="ADK"/>
    <property type="match status" value="1"/>
</dbReference>
<evidence type="ECO:0000256" key="2">
    <source>
        <dbReference type="ARBA" id="ARBA00022741"/>
    </source>
</evidence>
<dbReference type="SUPFAM" id="SSF52540">
    <property type="entry name" value="P-loop containing nucleoside triphosphate hydrolases"/>
    <property type="match status" value="1"/>
</dbReference>
<dbReference type="EMBL" id="OV725082">
    <property type="protein sequence ID" value="CAH1406073.1"/>
    <property type="molecule type" value="Genomic_DNA"/>
</dbReference>
<name>A0A9P0MT04_NEZVI</name>
<keyword evidence="3 6" id="KW-0418">Kinase</keyword>
<dbReference type="GO" id="GO:0046033">
    <property type="term" value="P:AMP metabolic process"/>
    <property type="evidence" value="ECO:0007669"/>
    <property type="project" value="UniProtKB-UniRule"/>
</dbReference>
<feature type="binding site" evidence="6">
    <location>
        <position position="57"/>
    </location>
    <ligand>
        <name>AMP</name>
        <dbReference type="ChEBI" id="CHEBI:456215"/>
    </ligand>
</feature>
<dbReference type="Proteomes" id="UP001152798">
    <property type="component" value="Chromosome 6"/>
</dbReference>
<dbReference type="HAMAP" id="MF_00235">
    <property type="entry name" value="Adenylate_kinase_Adk"/>
    <property type="match status" value="1"/>
</dbReference>
<feature type="region of interest" description="NMPbind" evidence="6">
    <location>
        <begin position="51"/>
        <end position="80"/>
    </location>
</feature>
<dbReference type="CDD" id="cd01428">
    <property type="entry name" value="ADK"/>
    <property type="match status" value="1"/>
</dbReference>
<dbReference type="PANTHER" id="PTHR23359">
    <property type="entry name" value="NUCLEOTIDE KINASE"/>
    <property type="match status" value="1"/>
</dbReference>
<comment type="similarity">
    <text evidence="6">Belongs to the adenylate kinase family. AK2 subfamily.</text>
</comment>
<comment type="subcellular location">
    <subcellularLocation>
        <location evidence="6">Cytoplasm</location>
        <location evidence="6">Cytosol</location>
    </subcellularLocation>
    <subcellularLocation>
        <location evidence="6">Mitochondrion intermembrane space</location>
    </subcellularLocation>
    <text evidence="6">Predominantly mitochondrial.</text>
</comment>
<feature type="binding site" evidence="6">
    <location>
        <position position="220"/>
    </location>
    <ligand>
        <name>ATP</name>
        <dbReference type="ChEBI" id="CHEBI:30616"/>
    </ligand>
</feature>
<dbReference type="OrthoDB" id="439792at2759"/>
<feature type="binding site" evidence="6">
    <location>
        <position position="181"/>
    </location>
    <ligand>
        <name>AMP</name>
        <dbReference type="ChEBI" id="CHEBI:456215"/>
    </ligand>
</feature>
<evidence type="ECO:0000256" key="1">
    <source>
        <dbReference type="ARBA" id="ARBA00022679"/>
    </source>
</evidence>
<keyword evidence="6" id="KW-0963">Cytoplasm</keyword>
<comment type="function">
    <text evidence="6">Catalyzes the reversible transfer of the terminal phosphate group between ATP and AMP. Plays an important role in cellular energy homeostasis and in adenine nucleotide metabolism. Adenylate kinase activity is critical for regulation of the phosphate utilization and the AMP de novo biosynthesis pathways.</text>
</comment>
<keyword evidence="4 6" id="KW-0067">ATP-binding</keyword>
<proteinExistence type="inferred from homology"/>
<dbReference type="NCBIfam" id="TIGR01351">
    <property type="entry name" value="adk"/>
    <property type="match status" value="1"/>
</dbReference>
<feature type="binding site" evidence="6">
    <location>
        <begin position="157"/>
        <end position="158"/>
    </location>
    <ligand>
        <name>ATP</name>
        <dbReference type="ChEBI" id="CHEBI:30616"/>
    </ligand>
</feature>
<evidence type="ECO:0000313" key="10">
    <source>
        <dbReference type="Proteomes" id="UP001152798"/>
    </source>
</evidence>
<comment type="subunit">
    <text evidence="6">Monomer.</text>
</comment>
<dbReference type="GO" id="GO:0005758">
    <property type="term" value="C:mitochondrial intermembrane space"/>
    <property type="evidence" value="ECO:0007669"/>
    <property type="project" value="UniProtKB-SubCell"/>
</dbReference>